<dbReference type="Proteomes" id="UP000017820">
    <property type="component" value="Unassembled WGS sequence"/>
</dbReference>
<keyword evidence="1" id="KW-0472">Membrane</keyword>
<keyword evidence="1" id="KW-1133">Transmembrane helix</keyword>
<comment type="caution">
    <text evidence="2">The sequence shown here is derived from an EMBL/GenBank/DDBJ whole genome shotgun (WGS) entry which is preliminary data.</text>
</comment>
<protein>
    <submittedName>
        <fullName evidence="2">Uncharacterized protein</fullName>
    </submittedName>
</protein>
<dbReference type="EMBL" id="AUSV01000008">
    <property type="protein sequence ID" value="ESP95045.1"/>
    <property type="molecule type" value="Genomic_DNA"/>
</dbReference>
<dbReference type="AlphaFoldDB" id="V4HW54"/>
<feature type="transmembrane region" description="Helical" evidence="1">
    <location>
        <begin position="12"/>
        <end position="34"/>
    </location>
</feature>
<dbReference type="GeneID" id="29921272"/>
<keyword evidence="1" id="KW-0812">Transmembrane</keyword>
<sequence>MEPKPTYLDWQFWTAVTSIIAIILSQIPPLRVFFKKKMLTVEKHGLITLSHRIGSPTMGIFLILQNEGGRTINVKSIELNVVKDKRESFKLVGKGYFKESSDTNSTLLTPFSINVGESWRHSVFFYEDWSRKKQTEYRKLESAVRDHIQAQSLGSEKLHEAKPEDVQSLINIFERSFKWEPAEYEVQLKVLGDQGDLIAQDSFNFVLFDSDSEELASYHKQYKYGDGVYYYSNKLPGVSIDIS</sequence>
<reference evidence="2 3" key="1">
    <citation type="submission" date="2013-07" db="EMBL/GenBank/DDBJ databases">
        <title>Draft genome sequence of Pseudoalteromonas luteoviolacea 2ta16.</title>
        <authorList>
            <person name="Allen E.E."/>
            <person name="Azam F."/>
            <person name="Podell S."/>
        </authorList>
    </citation>
    <scope>NUCLEOTIDE SEQUENCE [LARGE SCALE GENOMIC DNA]</scope>
    <source>
        <strain evidence="2 3">2ta16</strain>
    </source>
</reference>
<evidence type="ECO:0000313" key="2">
    <source>
        <dbReference type="EMBL" id="ESP95045.1"/>
    </source>
</evidence>
<gene>
    <name evidence="2" type="ORF">PL2TA16_04601</name>
</gene>
<evidence type="ECO:0000256" key="1">
    <source>
        <dbReference type="SAM" id="Phobius"/>
    </source>
</evidence>
<dbReference type="PATRIC" id="fig|1353533.3.peg.605"/>
<dbReference type="RefSeq" id="WP_023397565.1">
    <property type="nucleotide sequence ID" value="NZ_AUSV01000008.1"/>
</dbReference>
<name>V4HW54_PSEL2</name>
<accession>V4HW54</accession>
<organism evidence="2 3">
    <name type="scientific">Pseudoalteromonas luteoviolacea (strain 2ta16)</name>
    <dbReference type="NCBI Taxonomy" id="1353533"/>
    <lineage>
        <taxon>Bacteria</taxon>
        <taxon>Pseudomonadati</taxon>
        <taxon>Pseudomonadota</taxon>
        <taxon>Gammaproteobacteria</taxon>
        <taxon>Alteromonadales</taxon>
        <taxon>Pseudoalteromonadaceae</taxon>
        <taxon>Pseudoalteromonas</taxon>
    </lineage>
</organism>
<evidence type="ECO:0000313" key="3">
    <source>
        <dbReference type="Proteomes" id="UP000017820"/>
    </source>
</evidence>
<proteinExistence type="predicted"/>